<evidence type="ECO:0000313" key="3">
    <source>
        <dbReference type="EMBL" id="CDS12501.1"/>
    </source>
</evidence>
<evidence type="ECO:0000256" key="2">
    <source>
        <dbReference type="SAM" id="Phobius"/>
    </source>
</evidence>
<feature type="region of interest" description="Disordered" evidence="1">
    <location>
        <begin position="146"/>
        <end position="174"/>
    </location>
</feature>
<protein>
    <recommendedName>
        <fullName evidence="4">Reelin domain-containing protein</fullName>
    </recommendedName>
</protein>
<evidence type="ECO:0000256" key="1">
    <source>
        <dbReference type="SAM" id="MobiDB-lite"/>
    </source>
</evidence>
<feature type="transmembrane region" description="Helical" evidence="2">
    <location>
        <begin position="199"/>
        <end position="217"/>
    </location>
</feature>
<accession>A0A077WY32</accession>
<keyword evidence="2" id="KW-1133">Transmembrane helix</keyword>
<evidence type="ECO:0008006" key="4">
    <source>
        <dbReference type="Google" id="ProtNLM"/>
    </source>
</evidence>
<organism evidence="3">
    <name type="scientific">Lichtheimia ramosa</name>
    <dbReference type="NCBI Taxonomy" id="688394"/>
    <lineage>
        <taxon>Eukaryota</taxon>
        <taxon>Fungi</taxon>
        <taxon>Fungi incertae sedis</taxon>
        <taxon>Mucoromycota</taxon>
        <taxon>Mucoromycotina</taxon>
        <taxon>Mucoromycetes</taxon>
        <taxon>Mucorales</taxon>
        <taxon>Lichtheimiaceae</taxon>
        <taxon>Lichtheimia</taxon>
    </lineage>
</organism>
<proteinExistence type="predicted"/>
<dbReference type="EMBL" id="LK023357">
    <property type="protein sequence ID" value="CDS12501.1"/>
    <property type="molecule type" value="Genomic_DNA"/>
</dbReference>
<sequence length="245" mass="27206">MHTIGHGPSQSTCDDCYSVHIEQSDSSSPMDITITGRRPYQGILVQVKNTNNVTVGEFVDYAEDLYFPVVCEDEDVAVERPEGWAGSIGHTDAKLKTWPVQLRWSSATQDVIDSPSTQLRVQGMVVLDYDNYHILPEMPFTVRKPKALTSSSSSSTPSPTTTTTIIQSDPTDTFTTSPLAQATLIDSQPVERDEESTTFFLQVLCFIISMYFMMALLRRRLRRGSNTTTTTTTTTTTDPEAGHIH</sequence>
<name>A0A077WY32_9FUNG</name>
<keyword evidence="2" id="KW-0812">Transmembrane</keyword>
<dbReference type="OrthoDB" id="2269205at2759"/>
<feature type="compositionally biased region" description="Low complexity" evidence="1">
    <location>
        <begin position="149"/>
        <end position="173"/>
    </location>
</feature>
<keyword evidence="2" id="KW-0472">Membrane</keyword>
<reference evidence="3" key="1">
    <citation type="journal article" date="2014" name="Genome Announc.">
        <title>De novo whole-genome sequence and genome annotation of Lichtheimia ramosa.</title>
        <authorList>
            <person name="Linde J."/>
            <person name="Schwartze V."/>
            <person name="Binder U."/>
            <person name="Lass-Florl C."/>
            <person name="Voigt K."/>
            <person name="Horn F."/>
        </authorList>
    </citation>
    <scope>NUCLEOTIDE SEQUENCE</scope>
    <source>
        <strain evidence="3">JMRC FSU:6197</strain>
    </source>
</reference>
<feature type="region of interest" description="Disordered" evidence="1">
    <location>
        <begin position="225"/>
        <end position="245"/>
    </location>
</feature>
<dbReference type="AlphaFoldDB" id="A0A077WY32"/>
<feature type="compositionally biased region" description="Low complexity" evidence="1">
    <location>
        <begin position="227"/>
        <end position="237"/>
    </location>
</feature>
<gene>
    <name evidence="3" type="ORF">LRAMOSA04695</name>
</gene>